<evidence type="ECO:0000313" key="1">
    <source>
        <dbReference type="EMBL" id="KAJ7209111.1"/>
    </source>
</evidence>
<organism evidence="1 2">
    <name type="scientific">Mycena pura</name>
    <dbReference type="NCBI Taxonomy" id="153505"/>
    <lineage>
        <taxon>Eukaryota</taxon>
        <taxon>Fungi</taxon>
        <taxon>Dikarya</taxon>
        <taxon>Basidiomycota</taxon>
        <taxon>Agaricomycotina</taxon>
        <taxon>Agaricomycetes</taxon>
        <taxon>Agaricomycetidae</taxon>
        <taxon>Agaricales</taxon>
        <taxon>Marasmiineae</taxon>
        <taxon>Mycenaceae</taxon>
        <taxon>Mycena</taxon>
    </lineage>
</organism>
<dbReference type="Proteomes" id="UP001219525">
    <property type="component" value="Unassembled WGS sequence"/>
</dbReference>
<dbReference type="AlphaFoldDB" id="A0AAD6VEK0"/>
<keyword evidence="2" id="KW-1185">Reference proteome</keyword>
<protein>
    <submittedName>
        <fullName evidence="1">Uncharacterized protein</fullName>
    </submittedName>
</protein>
<gene>
    <name evidence="1" type="ORF">GGX14DRAFT_395229</name>
</gene>
<sequence>MRDHDHESKVHANHIPNPTCLTTLLAARLIQMLGNSVPTVVVWGVPPVPRQLRQCRGRRSHAVCVVIGTGLPRVPALGPVPVPAKTRTRARGEVPSSDITSRLCRLGQFWSFATFFEFLRMENLWEMFRPIQDGNRFSVRHKSLLDLERVELCETQCPFLIVTSKVHRGDGALEVPHALPQGASIKLLLGAIKLIPGMKPSPLYAAVRQMFNGDGDYHSIKLFRPNKSHLHVTGTNLQKYNHGSATGTHGSIKNFEADPYPYPDRPVPGTRHGWRRWRSLKVLIFARPQVEEVWESGNIGSVQAGMRQRSAGSSVGRLAHLIYTCKPWHSLTGRRSTRTIVSAIPRFMWGEFHEAACPGFMITPLDRVHTPLHSISRPWLSRGASSTTEIHYKYGCVGKSPEGISLLTNKQRLVWPYKVCELATLIDLDRPCLALFGLVQGHKQFVKSLMGCDSAAWVRVSEEPNPASITAFNPLVDTCQLDIAMSWLCRPRARSADGKHILGSGRRSLAKVDTARQSSTKARVHRAPAFKPATKGCSLYLVWLELIAYSSASHGITIDPNLPGWVGYQPAPFKTIIIAFSVANVKTSWELWTNTKWRWGK</sequence>
<accession>A0AAD6VEK0</accession>
<name>A0AAD6VEK0_9AGAR</name>
<dbReference type="EMBL" id="JARJCW010000031">
    <property type="protein sequence ID" value="KAJ7209111.1"/>
    <property type="molecule type" value="Genomic_DNA"/>
</dbReference>
<comment type="caution">
    <text evidence="1">The sequence shown here is derived from an EMBL/GenBank/DDBJ whole genome shotgun (WGS) entry which is preliminary data.</text>
</comment>
<evidence type="ECO:0000313" key="2">
    <source>
        <dbReference type="Proteomes" id="UP001219525"/>
    </source>
</evidence>
<proteinExistence type="predicted"/>
<reference evidence="1" key="1">
    <citation type="submission" date="2023-03" db="EMBL/GenBank/DDBJ databases">
        <title>Massive genome expansion in bonnet fungi (Mycena s.s.) driven by repeated elements and novel gene families across ecological guilds.</title>
        <authorList>
            <consortium name="Lawrence Berkeley National Laboratory"/>
            <person name="Harder C.B."/>
            <person name="Miyauchi S."/>
            <person name="Viragh M."/>
            <person name="Kuo A."/>
            <person name="Thoen E."/>
            <person name="Andreopoulos B."/>
            <person name="Lu D."/>
            <person name="Skrede I."/>
            <person name="Drula E."/>
            <person name="Henrissat B."/>
            <person name="Morin E."/>
            <person name="Kohler A."/>
            <person name="Barry K."/>
            <person name="LaButti K."/>
            <person name="Morin E."/>
            <person name="Salamov A."/>
            <person name="Lipzen A."/>
            <person name="Mereny Z."/>
            <person name="Hegedus B."/>
            <person name="Baldrian P."/>
            <person name="Stursova M."/>
            <person name="Weitz H."/>
            <person name="Taylor A."/>
            <person name="Grigoriev I.V."/>
            <person name="Nagy L.G."/>
            <person name="Martin F."/>
            <person name="Kauserud H."/>
        </authorList>
    </citation>
    <scope>NUCLEOTIDE SEQUENCE</scope>
    <source>
        <strain evidence="1">9144</strain>
    </source>
</reference>